<dbReference type="Proteomes" id="UP000054047">
    <property type="component" value="Unassembled WGS sequence"/>
</dbReference>
<feature type="compositionally biased region" description="Basic residues" evidence="1">
    <location>
        <begin position="1"/>
        <end position="10"/>
    </location>
</feature>
<evidence type="ECO:0000256" key="1">
    <source>
        <dbReference type="SAM" id="MobiDB-lite"/>
    </source>
</evidence>
<protein>
    <submittedName>
        <fullName evidence="2">Uncharacterized protein</fullName>
    </submittedName>
</protein>
<gene>
    <name evidence="2" type="ORF">ANCDUO_08449</name>
</gene>
<dbReference type="OrthoDB" id="436496at2759"/>
<dbReference type="EMBL" id="KN730254">
    <property type="protein sequence ID" value="KIH61285.1"/>
    <property type="molecule type" value="Genomic_DNA"/>
</dbReference>
<proteinExistence type="predicted"/>
<dbReference type="AlphaFoldDB" id="A0A0C2GJA4"/>
<name>A0A0C2GJA4_9BILA</name>
<accession>A0A0C2GJA4</accession>
<reference evidence="2 3" key="1">
    <citation type="submission" date="2013-12" db="EMBL/GenBank/DDBJ databases">
        <title>Draft genome of the parsitic nematode Ancylostoma duodenale.</title>
        <authorList>
            <person name="Mitreva M."/>
        </authorList>
    </citation>
    <scope>NUCLEOTIDE SEQUENCE [LARGE SCALE GENOMIC DNA]</scope>
    <source>
        <strain evidence="2 3">Zhejiang</strain>
    </source>
</reference>
<evidence type="ECO:0000313" key="2">
    <source>
        <dbReference type="EMBL" id="KIH61285.1"/>
    </source>
</evidence>
<sequence>MKTAKARRRQNLFMSASGKTPPTNTHELAYTIIFLIYIVRDQICSQVWRTLALYVIAHMKAGYFDGLKSINKHPPLA</sequence>
<evidence type="ECO:0000313" key="3">
    <source>
        <dbReference type="Proteomes" id="UP000054047"/>
    </source>
</evidence>
<feature type="region of interest" description="Disordered" evidence="1">
    <location>
        <begin position="1"/>
        <end position="21"/>
    </location>
</feature>
<feature type="compositionally biased region" description="Polar residues" evidence="1">
    <location>
        <begin position="12"/>
        <end position="21"/>
    </location>
</feature>
<keyword evidence="3" id="KW-1185">Reference proteome</keyword>
<organism evidence="2 3">
    <name type="scientific">Ancylostoma duodenale</name>
    <dbReference type="NCBI Taxonomy" id="51022"/>
    <lineage>
        <taxon>Eukaryota</taxon>
        <taxon>Metazoa</taxon>
        <taxon>Ecdysozoa</taxon>
        <taxon>Nematoda</taxon>
        <taxon>Chromadorea</taxon>
        <taxon>Rhabditida</taxon>
        <taxon>Rhabditina</taxon>
        <taxon>Rhabditomorpha</taxon>
        <taxon>Strongyloidea</taxon>
        <taxon>Ancylostomatidae</taxon>
        <taxon>Ancylostomatinae</taxon>
        <taxon>Ancylostoma</taxon>
    </lineage>
</organism>